<dbReference type="Pfam" id="PF06804">
    <property type="entry name" value="Lipoprotein_18"/>
    <property type="match status" value="1"/>
</dbReference>
<accession>A0A7X2SZE9</accession>
<dbReference type="Proteomes" id="UP000461948">
    <property type="component" value="Unassembled WGS sequence"/>
</dbReference>
<dbReference type="Gene3D" id="3.30.530.50">
    <property type="match status" value="1"/>
</dbReference>
<protein>
    <submittedName>
        <fullName evidence="1">Outer membrane protein assembly factor BamC</fullName>
    </submittedName>
</protein>
<dbReference type="InterPro" id="IPR010653">
    <property type="entry name" value="NlpB/DapX"/>
</dbReference>
<dbReference type="AlphaFoldDB" id="A0A7X2SZE9"/>
<sequence length="106" mass="11889">LTTDWVQWNRADEDQQYRGRYQISVQSQSYQQQLTVRLLELQQDGKTITSPVQIQRYTAQMLNDISTGMDKIDTASENAASGRVNGAIDVQSGADDTGLPLLILRT</sequence>
<reference evidence="1 2" key="1">
    <citation type="submission" date="2019-11" db="EMBL/GenBank/DDBJ databases">
        <title>Draft Genome Sequence of Plant Growth-Promoting Rhizosphere-Associated Bacteria.</title>
        <authorList>
            <person name="Vasilyev I.Y."/>
            <person name="Radchenko V."/>
            <person name="Ilnitskaya E.V."/>
        </authorList>
    </citation>
    <scope>NUCLEOTIDE SEQUENCE [LARGE SCALE GENOMIC DNA]</scope>
    <source>
        <strain evidence="1 2">VRA_MhP_f</strain>
    </source>
</reference>
<gene>
    <name evidence="1" type="primary">bamC</name>
    <name evidence="1" type="ORF">GKC49_30900</name>
</gene>
<comment type="caution">
    <text evidence="1">The sequence shown here is derived from an EMBL/GenBank/DDBJ whole genome shotgun (WGS) entry which is preliminary data.</text>
</comment>
<feature type="non-terminal residue" evidence="1">
    <location>
        <position position="106"/>
    </location>
</feature>
<proteinExistence type="predicted"/>
<feature type="non-terminal residue" evidence="1">
    <location>
        <position position="1"/>
    </location>
</feature>
<evidence type="ECO:0000313" key="2">
    <source>
        <dbReference type="Proteomes" id="UP000461948"/>
    </source>
</evidence>
<dbReference type="EMBL" id="WKLC01002659">
    <property type="protein sequence ID" value="MSE19351.1"/>
    <property type="molecule type" value="Genomic_DNA"/>
</dbReference>
<organism evidence="1 2">
    <name type="scientific">Enterobacter agglomerans</name>
    <name type="common">Erwinia herbicola</name>
    <name type="synonym">Pantoea agglomerans</name>
    <dbReference type="NCBI Taxonomy" id="549"/>
    <lineage>
        <taxon>Bacteria</taxon>
        <taxon>Pseudomonadati</taxon>
        <taxon>Pseudomonadota</taxon>
        <taxon>Gammaproteobacteria</taxon>
        <taxon>Enterobacterales</taxon>
        <taxon>Erwiniaceae</taxon>
        <taxon>Pantoea</taxon>
        <taxon>Pantoea agglomerans group</taxon>
    </lineage>
</organism>
<evidence type="ECO:0000313" key="1">
    <source>
        <dbReference type="EMBL" id="MSE19351.1"/>
    </source>
</evidence>
<name>A0A7X2SZE9_ENTAG</name>